<gene>
    <name evidence="2" type="ORF">G4B88_000664</name>
</gene>
<keyword evidence="3" id="KW-1185">Reference proteome</keyword>
<dbReference type="Pfam" id="PF13456">
    <property type="entry name" value="RVT_3"/>
    <property type="match status" value="1"/>
</dbReference>
<protein>
    <recommendedName>
        <fullName evidence="1">RNase H type-1 domain-containing protein</fullName>
    </recommendedName>
</protein>
<dbReference type="GO" id="GO:0003676">
    <property type="term" value="F:nucleic acid binding"/>
    <property type="evidence" value="ECO:0007669"/>
    <property type="project" value="InterPro"/>
</dbReference>
<evidence type="ECO:0000313" key="3">
    <source>
        <dbReference type="Proteomes" id="UP000583929"/>
    </source>
</evidence>
<proteinExistence type="predicted"/>
<accession>A0A7J6HFR7</accession>
<evidence type="ECO:0000313" key="2">
    <source>
        <dbReference type="EMBL" id="KAF4394153.1"/>
    </source>
</evidence>
<feature type="domain" description="RNase H type-1" evidence="1">
    <location>
        <begin position="215"/>
        <end position="298"/>
    </location>
</feature>
<dbReference type="GO" id="GO:0004523">
    <property type="term" value="F:RNA-DNA hybrid ribonuclease activity"/>
    <property type="evidence" value="ECO:0007669"/>
    <property type="project" value="InterPro"/>
</dbReference>
<dbReference type="InterPro" id="IPR002156">
    <property type="entry name" value="RNaseH_domain"/>
</dbReference>
<dbReference type="Proteomes" id="UP000583929">
    <property type="component" value="Unassembled WGS sequence"/>
</dbReference>
<dbReference type="EMBL" id="JAATIQ010000046">
    <property type="protein sequence ID" value="KAF4394153.1"/>
    <property type="molecule type" value="Genomic_DNA"/>
</dbReference>
<sequence length="390" mass="44157">MSSRRPTQRVIFSTWKRLILIDMCEKAEEDAKEAGKAKQDRETSNEVASRNFEQIEGVNLDFSVTDQDGSAAVNEDLWIPRNPPLKLRTKIQIPQDVTISSLLNPNGKWKINEVISWFHQDDIPWVLGIKPSMHQSDWITWHSTPNGRRCLSRPLAVPEVIKNLEHKALNDHMWITWAQDLLELHLGKNQNSPQIKAPKPNLLRQPPPPNSFLINTDASLVEGQPGYSLSAVIRDSEGSLVVAETEFILGCSSVLLAEAAAILLGINLAIIRSLLNVQVASDCKTIIQALRLKTKNTQIGIVIMWLIVKLSGAVWPKKKRYKLYESLDSSLWLLVPSVVQPGPQDSFVPLPDSHLTEIPLFLYVPFNFFKHNKWIGSLRIFLLRDFNILH</sequence>
<dbReference type="SUPFAM" id="SSF53098">
    <property type="entry name" value="Ribonuclease H-like"/>
    <property type="match status" value="1"/>
</dbReference>
<evidence type="ECO:0000259" key="1">
    <source>
        <dbReference type="Pfam" id="PF13456"/>
    </source>
</evidence>
<dbReference type="InterPro" id="IPR012337">
    <property type="entry name" value="RNaseH-like_sf"/>
</dbReference>
<name>A0A7J6HFR7_CANSA</name>
<comment type="caution">
    <text evidence="2">The sequence shown here is derived from an EMBL/GenBank/DDBJ whole genome shotgun (WGS) entry which is preliminary data.</text>
</comment>
<dbReference type="PANTHER" id="PTHR47074:SF21">
    <property type="entry name" value="RNASE H TYPE-1 DOMAIN-CONTAINING PROTEIN"/>
    <property type="match status" value="1"/>
</dbReference>
<organism evidence="2 3">
    <name type="scientific">Cannabis sativa</name>
    <name type="common">Hemp</name>
    <name type="synonym">Marijuana</name>
    <dbReference type="NCBI Taxonomy" id="3483"/>
    <lineage>
        <taxon>Eukaryota</taxon>
        <taxon>Viridiplantae</taxon>
        <taxon>Streptophyta</taxon>
        <taxon>Embryophyta</taxon>
        <taxon>Tracheophyta</taxon>
        <taxon>Spermatophyta</taxon>
        <taxon>Magnoliopsida</taxon>
        <taxon>eudicotyledons</taxon>
        <taxon>Gunneridae</taxon>
        <taxon>Pentapetalae</taxon>
        <taxon>rosids</taxon>
        <taxon>fabids</taxon>
        <taxon>Rosales</taxon>
        <taxon>Cannabaceae</taxon>
        <taxon>Cannabis</taxon>
    </lineage>
</organism>
<reference evidence="2 3" key="1">
    <citation type="journal article" date="2020" name="bioRxiv">
        <title>Sequence and annotation of 42 cannabis genomes reveals extensive copy number variation in cannabinoid synthesis and pathogen resistance genes.</title>
        <authorList>
            <person name="Mckernan K.J."/>
            <person name="Helbert Y."/>
            <person name="Kane L.T."/>
            <person name="Ebling H."/>
            <person name="Zhang L."/>
            <person name="Liu B."/>
            <person name="Eaton Z."/>
            <person name="Mclaughlin S."/>
            <person name="Kingan S."/>
            <person name="Baybayan P."/>
            <person name="Concepcion G."/>
            <person name="Jordan M."/>
            <person name="Riva A."/>
            <person name="Barbazuk W."/>
            <person name="Harkins T."/>
        </authorList>
    </citation>
    <scope>NUCLEOTIDE SEQUENCE [LARGE SCALE GENOMIC DNA]</scope>
    <source>
        <strain evidence="3">cv. Jamaican Lion 4</strain>
        <tissue evidence="2">Leaf</tissue>
    </source>
</reference>
<dbReference type="AlphaFoldDB" id="A0A7J6HFR7"/>
<dbReference type="PANTHER" id="PTHR47074">
    <property type="entry name" value="BNAC02G40300D PROTEIN"/>
    <property type="match status" value="1"/>
</dbReference>
<dbReference type="InterPro" id="IPR052929">
    <property type="entry name" value="RNase_H-like_EbsB-rel"/>
</dbReference>